<dbReference type="SUPFAM" id="SSF54631">
    <property type="entry name" value="CBS-domain pair"/>
    <property type="match status" value="1"/>
</dbReference>
<keyword evidence="5 6" id="KW-0472">Membrane</keyword>
<dbReference type="PROSITE" id="PS51846">
    <property type="entry name" value="CNNM"/>
    <property type="match status" value="1"/>
</dbReference>
<dbReference type="GO" id="GO:0030026">
    <property type="term" value="P:intracellular manganese ion homeostasis"/>
    <property type="evidence" value="ECO:0007669"/>
    <property type="project" value="TreeGrafter"/>
</dbReference>
<evidence type="ECO:0000256" key="4">
    <source>
        <dbReference type="ARBA" id="ARBA00022989"/>
    </source>
</evidence>
<comment type="subcellular location">
    <subcellularLocation>
        <location evidence="1">Membrane</location>
        <topology evidence="1">Multi-pass membrane protein</topology>
    </subcellularLocation>
</comment>
<dbReference type="GO" id="GO:0016020">
    <property type="term" value="C:membrane"/>
    <property type="evidence" value="ECO:0007669"/>
    <property type="project" value="UniProtKB-SubCell"/>
</dbReference>
<dbReference type="GO" id="GO:0010960">
    <property type="term" value="P:magnesium ion homeostasis"/>
    <property type="evidence" value="ECO:0007669"/>
    <property type="project" value="InterPro"/>
</dbReference>
<feature type="domain" description="CNNM transmembrane" evidence="8">
    <location>
        <begin position="71"/>
        <end position="251"/>
    </location>
</feature>
<dbReference type="PANTHER" id="PTHR12064:SF97">
    <property type="entry name" value="METAL TRANSPORTER CNNM-5"/>
    <property type="match status" value="1"/>
</dbReference>
<dbReference type="Proteomes" id="UP000307440">
    <property type="component" value="Unassembled WGS sequence"/>
</dbReference>
<gene>
    <name evidence="9" type="ORF">FA15DRAFT_592594</name>
</gene>
<dbReference type="Pfam" id="PF01595">
    <property type="entry name" value="CNNM"/>
    <property type="match status" value="1"/>
</dbReference>
<evidence type="ECO:0000256" key="3">
    <source>
        <dbReference type="ARBA" id="ARBA00022737"/>
    </source>
</evidence>
<keyword evidence="2 6" id="KW-0812">Transmembrane</keyword>
<keyword evidence="10" id="KW-1185">Reference proteome</keyword>
<dbReference type="InterPro" id="IPR046342">
    <property type="entry name" value="CBS_dom_sf"/>
</dbReference>
<evidence type="ECO:0000313" key="10">
    <source>
        <dbReference type="Proteomes" id="UP000307440"/>
    </source>
</evidence>
<evidence type="ECO:0000256" key="2">
    <source>
        <dbReference type="ARBA" id="ARBA00022692"/>
    </source>
</evidence>
<organism evidence="9 10">
    <name type="scientific">Coprinopsis marcescibilis</name>
    <name type="common">Agaric fungus</name>
    <name type="synonym">Psathyrella marcescibilis</name>
    <dbReference type="NCBI Taxonomy" id="230819"/>
    <lineage>
        <taxon>Eukaryota</taxon>
        <taxon>Fungi</taxon>
        <taxon>Dikarya</taxon>
        <taxon>Basidiomycota</taxon>
        <taxon>Agaricomycotina</taxon>
        <taxon>Agaricomycetes</taxon>
        <taxon>Agaricomycetidae</taxon>
        <taxon>Agaricales</taxon>
        <taxon>Agaricineae</taxon>
        <taxon>Psathyrellaceae</taxon>
        <taxon>Coprinopsis</taxon>
    </lineage>
</organism>
<feature type="transmembrane region" description="Helical" evidence="7">
    <location>
        <begin position="162"/>
        <end position="179"/>
    </location>
</feature>
<dbReference type="InterPro" id="IPR045095">
    <property type="entry name" value="ACDP"/>
</dbReference>
<name>A0A5C3KV73_COPMA</name>
<evidence type="ECO:0000313" key="9">
    <source>
        <dbReference type="EMBL" id="TFK24342.1"/>
    </source>
</evidence>
<dbReference type="AlphaFoldDB" id="A0A5C3KV73"/>
<evidence type="ECO:0000256" key="5">
    <source>
        <dbReference type="ARBA" id="ARBA00023136"/>
    </source>
</evidence>
<keyword evidence="4 6" id="KW-1133">Transmembrane helix</keyword>
<feature type="transmembrane region" description="Helical" evidence="7">
    <location>
        <begin position="75"/>
        <end position="100"/>
    </location>
</feature>
<feature type="transmembrane region" description="Helical" evidence="7">
    <location>
        <begin position="186"/>
        <end position="206"/>
    </location>
</feature>
<dbReference type="EMBL" id="ML210202">
    <property type="protein sequence ID" value="TFK24342.1"/>
    <property type="molecule type" value="Genomic_DNA"/>
</dbReference>
<dbReference type="GO" id="GO:0005737">
    <property type="term" value="C:cytoplasm"/>
    <property type="evidence" value="ECO:0007669"/>
    <property type="project" value="TreeGrafter"/>
</dbReference>
<reference evidence="9 10" key="1">
    <citation type="journal article" date="2019" name="Nat. Ecol. Evol.">
        <title>Megaphylogeny resolves global patterns of mushroom evolution.</title>
        <authorList>
            <person name="Varga T."/>
            <person name="Krizsan K."/>
            <person name="Foldi C."/>
            <person name="Dima B."/>
            <person name="Sanchez-Garcia M."/>
            <person name="Sanchez-Ramirez S."/>
            <person name="Szollosi G.J."/>
            <person name="Szarkandi J.G."/>
            <person name="Papp V."/>
            <person name="Albert L."/>
            <person name="Andreopoulos W."/>
            <person name="Angelini C."/>
            <person name="Antonin V."/>
            <person name="Barry K.W."/>
            <person name="Bougher N.L."/>
            <person name="Buchanan P."/>
            <person name="Buyck B."/>
            <person name="Bense V."/>
            <person name="Catcheside P."/>
            <person name="Chovatia M."/>
            <person name="Cooper J."/>
            <person name="Damon W."/>
            <person name="Desjardin D."/>
            <person name="Finy P."/>
            <person name="Geml J."/>
            <person name="Haridas S."/>
            <person name="Hughes K."/>
            <person name="Justo A."/>
            <person name="Karasinski D."/>
            <person name="Kautmanova I."/>
            <person name="Kiss B."/>
            <person name="Kocsube S."/>
            <person name="Kotiranta H."/>
            <person name="LaButti K.M."/>
            <person name="Lechner B.E."/>
            <person name="Liimatainen K."/>
            <person name="Lipzen A."/>
            <person name="Lukacs Z."/>
            <person name="Mihaltcheva S."/>
            <person name="Morgado L.N."/>
            <person name="Niskanen T."/>
            <person name="Noordeloos M.E."/>
            <person name="Ohm R.A."/>
            <person name="Ortiz-Santana B."/>
            <person name="Ovrebo C."/>
            <person name="Racz N."/>
            <person name="Riley R."/>
            <person name="Savchenko A."/>
            <person name="Shiryaev A."/>
            <person name="Soop K."/>
            <person name="Spirin V."/>
            <person name="Szebenyi C."/>
            <person name="Tomsovsky M."/>
            <person name="Tulloss R.E."/>
            <person name="Uehling J."/>
            <person name="Grigoriev I.V."/>
            <person name="Vagvolgyi C."/>
            <person name="Papp T."/>
            <person name="Martin F.M."/>
            <person name="Miettinen O."/>
            <person name="Hibbett D.S."/>
            <person name="Nagy L.G."/>
        </authorList>
    </citation>
    <scope>NUCLEOTIDE SEQUENCE [LARGE SCALE GENOMIC DNA]</scope>
    <source>
        <strain evidence="9 10">CBS 121175</strain>
    </source>
</reference>
<proteinExistence type="predicted"/>
<sequence length="527" mass="56235">MPGRTSPFASGTGIGVATVRLSLFILTTVSRALGSPLASLAASATQTTTSPSAWSYLNIAAHHKNEGSPPTSWEFWYHLAISVVLVLIGGACAGLTLGLMGLDELHLRVLATSSSDADEKRNAQTVLNLMQGRRHWVLVVLLLSNVVVNESLPIFLDNALGGGVAAIVLSTAAIGKIIPQALSVRYGLAIGAACAPFVSAMMIVMAPVTYPIALLLDWILGAGERHTYRKAELKSFLQLHRTGEEPLRDDEVNILSGVLELGSKNVEQIMTPLRDTFVLSSDDILDQAAVNAIMNSGYSRFPVHIPGRPLAFVGLLLVKKLLTYDPKQALPVSAFPLTILPEAHPSINCFQALDYFQTGRAHLLLVSQTPGKEGGGVGVVTLEDIIEEMITEEIVDETDHYSDNQSKIVPVRGIRGVVMDNIVEREVDVYHHPRCCDEASVLLVGENENAARTCSCPMTILNSECAVGGLGGGGYSVGSNGRFLSVVGSPRGLGVGSPKTLQVLTRLSGYGAVDIGLPRNRDRTFDQ</sequence>
<evidence type="ECO:0000256" key="6">
    <source>
        <dbReference type="PROSITE-ProRule" id="PRU01193"/>
    </source>
</evidence>
<dbReference type="Gene3D" id="3.10.580.10">
    <property type="entry name" value="CBS-domain"/>
    <property type="match status" value="1"/>
</dbReference>
<dbReference type="FunFam" id="3.10.580.10:FF:000006">
    <property type="entry name" value="DUF21 and CBS domain protein"/>
    <property type="match status" value="1"/>
</dbReference>
<dbReference type="OrthoDB" id="5353557at2759"/>
<evidence type="ECO:0000256" key="1">
    <source>
        <dbReference type="ARBA" id="ARBA00004141"/>
    </source>
</evidence>
<keyword evidence="3" id="KW-0677">Repeat</keyword>
<dbReference type="InterPro" id="IPR002550">
    <property type="entry name" value="CNNM"/>
</dbReference>
<accession>A0A5C3KV73</accession>
<evidence type="ECO:0000259" key="8">
    <source>
        <dbReference type="PROSITE" id="PS51846"/>
    </source>
</evidence>
<dbReference type="PANTHER" id="PTHR12064">
    <property type="entry name" value="METAL TRANSPORTER CNNM"/>
    <property type="match status" value="1"/>
</dbReference>
<protein>
    <submittedName>
        <fullName evidence="9">DUF21-domain-containing protein</fullName>
    </submittedName>
</protein>
<feature type="transmembrane region" description="Helical" evidence="7">
    <location>
        <begin position="136"/>
        <end position="156"/>
    </location>
</feature>
<dbReference type="STRING" id="230819.A0A5C3KV73"/>
<evidence type="ECO:0000256" key="7">
    <source>
        <dbReference type="SAM" id="Phobius"/>
    </source>
</evidence>